<evidence type="ECO:0000313" key="1">
    <source>
        <dbReference type="EMBL" id="CAA9496858.1"/>
    </source>
</evidence>
<feature type="non-terminal residue" evidence="1">
    <location>
        <position position="1"/>
    </location>
</feature>
<proteinExistence type="predicted"/>
<protein>
    <submittedName>
        <fullName evidence="1">Uncharacterized protein</fullName>
    </submittedName>
</protein>
<accession>A0A6J4SE51</accession>
<dbReference type="AlphaFoldDB" id="A0A6J4SE51"/>
<name>A0A6J4SE51_9ACTN</name>
<feature type="non-terminal residue" evidence="1">
    <location>
        <position position="38"/>
    </location>
</feature>
<dbReference type="EMBL" id="CADCVK010000354">
    <property type="protein sequence ID" value="CAA9496858.1"/>
    <property type="molecule type" value="Genomic_DNA"/>
</dbReference>
<organism evidence="1">
    <name type="scientific">uncultured Rubrobacteraceae bacterium</name>
    <dbReference type="NCBI Taxonomy" id="349277"/>
    <lineage>
        <taxon>Bacteria</taxon>
        <taxon>Bacillati</taxon>
        <taxon>Actinomycetota</taxon>
        <taxon>Rubrobacteria</taxon>
        <taxon>Rubrobacterales</taxon>
        <taxon>Rubrobacteraceae</taxon>
        <taxon>environmental samples</taxon>
    </lineage>
</organism>
<reference evidence="1" key="1">
    <citation type="submission" date="2020-02" db="EMBL/GenBank/DDBJ databases">
        <authorList>
            <person name="Meier V. D."/>
        </authorList>
    </citation>
    <scope>NUCLEOTIDE SEQUENCE</scope>
    <source>
        <strain evidence="1">AVDCRST_MAG12</strain>
    </source>
</reference>
<gene>
    <name evidence="1" type="ORF">AVDCRST_MAG12-2415</name>
</gene>
<sequence length="38" mass="4131">ARHDASDGHRLQERAPWCSPASCCSGPNRRGGERGRPV</sequence>